<dbReference type="Pfam" id="PF12796">
    <property type="entry name" value="Ank_2"/>
    <property type="match status" value="1"/>
</dbReference>
<dbReference type="Gene3D" id="1.25.40.20">
    <property type="entry name" value="Ankyrin repeat-containing domain"/>
    <property type="match status" value="2"/>
</dbReference>
<dbReference type="Pfam" id="PF14420">
    <property type="entry name" value="Clr5"/>
    <property type="match status" value="1"/>
</dbReference>
<dbReference type="EMBL" id="MLGG01000004">
    <property type="protein sequence ID" value="KAK1465685.1"/>
    <property type="molecule type" value="Genomic_DNA"/>
</dbReference>
<dbReference type="InterPro" id="IPR002110">
    <property type="entry name" value="Ankyrin_rpt"/>
</dbReference>
<keyword evidence="2 3" id="KW-0040">ANK repeat</keyword>
<dbReference type="SUPFAM" id="SSF48403">
    <property type="entry name" value="Ankyrin repeat"/>
    <property type="match status" value="1"/>
</dbReference>
<name>A0AAI9XZZ7_9PEZI</name>
<dbReference type="SMART" id="SM00248">
    <property type="entry name" value="ANK"/>
    <property type="match status" value="6"/>
</dbReference>
<evidence type="ECO:0000313" key="7">
    <source>
        <dbReference type="Proteomes" id="UP001239795"/>
    </source>
</evidence>
<keyword evidence="1" id="KW-0677">Repeat</keyword>
<protein>
    <recommendedName>
        <fullName evidence="5">Clr5 domain-containing protein</fullName>
    </recommendedName>
</protein>
<sequence>MTKDWDPLRGEIQQLYQVENRKLIEVMRIIQGRHSFKASERSYRAQMRKWGYMKYSTQDFPKPNRDPHPARKRLAPSSATKGVRAASALPVAADTFNPRHPPARIDPELLPLPGATDSSYMNGADSLNTGIHLSQSFEHNVGPDASWPANTVFHQSTNDRRTDLHLAALGQDEQQVQRLLFDGFSVKDEDNVSYQPLHYAVAGGSENIVSLLIKYGADVNAKGQLGRSPLHLAVSKSHFAHHLLTAGADTDLQDENGDTPVHLAVLDFRQNKGIYSGQRFASALYAMIDAKCDLNLSNSAGLTPFHGLLTQSPSTSWGDITRGQIRCLHNGASPTQPLPDARTPLQVLLSYYPQDRPFSAMGQATCKVIEVLIEKGADPQTRFPSGKTLVLKYFEVFALGWSRWDRPNYGLGSALCKHADPMTFSGPDGRLSGSMLHSLAKACYTYTAIRIRTFDIIALFEVVFQRGADPNMPDGEGKTPLHQLYQIKGNAPDTVLRATELMMKYGGNPFIADSSGKIPLFGASGLRPSPLSVDYTYHLLKSTLDFNEISVTLRERQSSERECPWNDWDSAANANDWEQAIKIIKNSHPSCPDVGMGNLKKGACMALAEWHLKALNTTFQTPEETAQRRKRIAQILHDCQSLDVKMDMRYYHELVQVSL</sequence>
<reference evidence="6 7" key="1">
    <citation type="submission" date="2016-10" db="EMBL/GenBank/DDBJ databases">
        <title>The genome sequence of Colletotrichum fioriniae PJ7.</title>
        <authorList>
            <person name="Baroncelli R."/>
        </authorList>
    </citation>
    <scope>NUCLEOTIDE SEQUENCE [LARGE SCALE GENOMIC DNA]</scope>
    <source>
        <strain evidence="6">Col 31</strain>
    </source>
</reference>
<organism evidence="6 7">
    <name type="scientific">Colletotrichum melonis</name>
    <dbReference type="NCBI Taxonomy" id="1209925"/>
    <lineage>
        <taxon>Eukaryota</taxon>
        <taxon>Fungi</taxon>
        <taxon>Dikarya</taxon>
        <taxon>Ascomycota</taxon>
        <taxon>Pezizomycotina</taxon>
        <taxon>Sordariomycetes</taxon>
        <taxon>Hypocreomycetidae</taxon>
        <taxon>Glomerellales</taxon>
        <taxon>Glomerellaceae</taxon>
        <taxon>Colletotrichum</taxon>
        <taxon>Colletotrichum acutatum species complex</taxon>
    </lineage>
</organism>
<dbReference type="InterPro" id="IPR036770">
    <property type="entry name" value="Ankyrin_rpt-contain_sf"/>
</dbReference>
<dbReference type="PANTHER" id="PTHR24180">
    <property type="entry name" value="CYCLIN-DEPENDENT KINASE INHIBITOR 2C-RELATED"/>
    <property type="match status" value="1"/>
</dbReference>
<feature type="repeat" description="ANK" evidence="3">
    <location>
        <begin position="192"/>
        <end position="224"/>
    </location>
</feature>
<evidence type="ECO:0000259" key="5">
    <source>
        <dbReference type="Pfam" id="PF14420"/>
    </source>
</evidence>
<feature type="domain" description="Clr5" evidence="5">
    <location>
        <begin position="1"/>
        <end position="54"/>
    </location>
</feature>
<evidence type="ECO:0000313" key="6">
    <source>
        <dbReference type="EMBL" id="KAK1465685.1"/>
    </source>
</evidence>
<accession>A0AAI9XZZ7</accession>
<dbReference type="PROSITE" id="PS50088">
    <property type="entry name" value="ANK_REPEAT"/>
    <property type="match status" value="2"/>
</dbReference>
<comment type="caution">
    <text evidence="6">The sequence shown here is derived from an EMBL/GenBank/DDBJ whole genome shotgun (WGS) entry which is preliminary data.</text>
</comment>
<evidence type="ECO:0000256" key="1">
    <source>
        <dbReference type="ARBA" id="ARBA00022737"/>
    </source>
</evidence>
<evidence type="ECO:0000256" key="4">
    <source>
        <dbReference type="SAM" id="MobiDB-lite"/>
    </source>
</evidence>
<evidence type="ECO:0000256" key="2">
    <source>
        <dbReference type="ARBA" id="ARBA00023043"/>
    </source>
</evidence>
<dbReference type="InterPro" id="IPR051637">
    <property type="entry name" value="Ank_repeat_dom-contain_49"/>
</dbReference>
<dbReference type="AlphaFoldDB" id="A0AAI9XZZ7"/>
<evidence type="ECO:0000256" key="3">
    <source>
        <dbReference type="PROSITE-ProRule" id="PRU00023"/>
    </source>
</evidence>
<dbReference type="InterPro" id="IPR025676">
    <property type="entry name" value="Clr5_dom"/>
</dbReference>
<dbReference type="PROSITE" id="PS50297">
    <property type="entry name" value="ANK_REP_REGION"/>
    <property type="match status" value="1"/>
</dbReference>
<feature type="repeat" description="ANK" evidence="3">
    <location>
        <begin position="225"/>
        <end position="255"/>
    </location>
</feature>
<keyword evidence="7" id="KW-1185">Reference proteome</keyword>
<proteinExistence type="predicted"/>
<gene>
    <name evidence="6" type="ORF">CMEL01_11677</name>
</gene>
<feature type="region of interest" description="Disordered" evidence="4">
    <location>
        <begin position="56"/>
        <end position="83"/>
    </location>
</feature>
<dbReference type="PANTHER" id="PTHR24180:SF45">
    <property type="entry name" value="POLY [ADP-RIBOSE] POLYMERASE TANKYRASE"/>
    <property type="match status" value="1"/>
</dbReference>
<dbReference type="Proteomes" id="UP001239795">
    <property type="component" value="Unassembled WGS sequence"/>
</dbReference>